<keyword evidence="5 8" id="KW-1133">Transmembrane helix</keyword>
<feature type="transmembrane region" description="Helical" evidence="8">
    <location>
        <begin position="222"/>
        <end position="241"/>
    </location>
</feature>
<evidence type="ECO:0000256" key="9">
    <source>
        <dbReference type="SAM" id="SignalP"/>
    </source>
</evidence>
<evidence type="ECO:0008006" key="12">
    <source>
        <dbReference type="Google" id="ProtNLM"/>
    </source>
</evidence>
<feature type="transmembrane region" description="Helical" evidence="8">
    <location>
        <begin position="324"/>
        <end position="344"/>
    </location>
</feature>
<evidence type="ECO:0000256" key="5">
    <source>
        <dbReference type="ARBA" id="ARBA00022989"/>
    </source>
</evidence>
<organism evidence="10 11">
    <name type="scientific">Rhizoclosmatium globosum</name>
    <dbReference type="NCBI Taxonomy" id="329046"/>
    <lineage>
        <taxon>Eukaryota</taxon>
        <taxon>Fungi</taxon>
        <taxon>Fungi incertae sedis</taxon>
        <taxon>Chytridiomycota</taxon>
        <taxon>Chytridiomycota incertae sedis</taxon>
        <taxon>Chytridiomycetes</taxon>
        <taxon>Chytridiales</taxon>
        <taxon>Chytriomycetaceae</taxon>
        <taxon>Rhizoclosmatium</taxon>
    </lineage>
</organism>
<evidence type="ECO:0000256" key="7">
    <source>
        <dbReference type="ARBA" id="ARBA00023228"/>
    </source>
</evidence>
<dbReference type="PANTHER" id="PTHR23512:SF3">
    <property type="entry name" value="MAJOR FACILITATOR SUPERFAMILY DOMAIN-CONTAINING PROTEIN 1"/>
    <property type="match status" value="1"/>
</dbReference>
<reference evidence="10 11" key="1">
    <citation type="submission" date="2016-07" db="EMBL/GenBank/DDBJ databases">
        <title>Pervasive Adenine N6-methylation of Active Genes in Fungi.</title>
        <authorList>
            <consortium name="DOE Joint Genome Institute"/>
            <person name="Mondo S.J."/>
            <person name="Dannebaum R.O."/>
            <person name="Kuo R.C."/>
            <person name="Labutti K."/>
            <person name="Haridas S."/>
            <person name="Kuo A."/>
            <person name="Salamov A."/>
            <person name="Ahrendt S.R."/>
            <person name="Lipzen A."/>
            <person name="Sullivan W."/>
            <person name="Andreopoulos W.B."/>
            <person name="Clum A."/>
            <person name="Lindquist E."/>
            <person name="Daum C."/>
            <person name="Ramamoorthy G.K."/>
            <person name="Gryganskyi A."/>
            <person name="Culley D."/>
            <person name="Magnuson J.K."/>
            <person name="James T.Y."/>
            <person name="O'Malley M.A."/>
            <person name="Stajich J.E."/>
            <person name="Spatafora J.W."/>
            <person name="Visel A."/>
            <person name="Grigoriev I.V."/>
        </authorList>
    </citation>
    <scope>NUCLEOTIDE SEQUENCE [LARGE SCALE GENOMIC DNA]</scope>
    <source>
        <strain evidence="10 11">JEL800</strain>
    </source>
</reference>
<accession>A0A1Y2CAD6</accession>
<feature type="transmembrane region" description="Helical" evidence="8">
    <location>
        <begin position="247"/>
        <end position="268"/>
    </location>
</feature>
<gene>
    <name evidence="10" type="ORF">BCR33DRAFT_717113</name>
</gene>
<dbReference type="AlphaFoldDB" id="A0A1Y2CAD6"/>
<dbReference type="STRING" id="329046.A0A1Y2CAD6"/>
<evidence type="ECO:0000313" key="11">
    <source>
        <dbReference type="Proteomes" id="UP000193642"/>
    </source>
</evidence>
<evidence type="ECO:0000256" key="3">
    <source>
        <dbReference type="ARBA" id="ARBA00022448"/>
    </source>
</evidence>
<comment type="similarity">
    <text evidence="2">Belongs to the major facilitator superfamily.</text>
</comment>
<name>A0A1Y2CAD6_9FUNG</name>
<proteinExistence type="inferred from homology"/>
<keyword evidence="4 8" id="KW-0812">Transmembrane</keyword>
<feature type="chain" id="PRO_5012078892" description="MFS general substrate transporter" evidence="9">
    <location>
        <begin position="20"/>
        <end position="352"/>
    </location>
</feature>
<evidence type="ECO:0000256" key="6">
    <source>
        <dbReference type="ARBA" id="ARBA00023136"/>
    </source>
</evidence>
<evidence type="ECO:0000256" key="4">
    <source>
        <dbReference type="ARBA" id="ARBA00022692"/>
    </source>
</evidence>
<dbReference type="InterPro" id="IPR052187">
    <property type="entry name" value="MFSD1"/>
</dbReference>
<comment type="subcellular location">
    <subcellularLocation>
        <location evidence="1">Lysosome membrane</location>
        <topology evidence="1">Multi-pass membrane protein</topology>
    </subcellularLocation>
</comment>
<protein>
    <recommendedName>
        <fullName evidence="12">MFS general substrate transporter</fullName>
    </recommendedName>
</protein>
<dbReference type="OrthoDB" id="424834at2759"/>
<dbReference type="Gene3D" id="1.20.1250.20">
    <property type="entry name" value="MFS general substrate transporter like domains"/>
    <property type="match status" value="2"/>
</dbReference>
<dbReference type="SUPFAM" id="SSF103473">
    <property type="entry name" value="MFS general substrate transporter"/>
    <property type="match status" value="1"/>
</dbReference>
<dbReference type="Proteomes" id="UP000193642">
    <property type="component" value="Unassembled WGS sequence"/>
</dbReference>
<comment type="caution">
    <text evidence="10">The sequence shown here is derived from an EMBL/GenBank/DDBJ whole genome shotgun (WGS) entry which is preliminary data.</text>
</comment>
<sequence>MRPAILFLVCVLQFGTYFAYDAPASLNIQLQKYLGLEYAEWQFVLGQLFVMYSLPNTFLPFFGGKLTDRFGCRLVLLFFCLATLTGQVMVNIGLFVKEVKLVLLVLDAFTSKMGSIANAFLSPLIDRHFGIEVAIMGPTIAYPTPSNLSHLPYEFWIVCTTFILFTGPYYCFNNTALDFLVSKYYPNDTVSAGFAMSVPMTVSTSLLTVSGTTLSTSTHSKSIYLVFSFLAITAVHIFLGFTALSPIVPFIALGTAGAINLTLMYPFVNHVIRRHEARAVESVSMLGMAYGVCVCLQNVVLVVIPLCVAWILTNGQQDMRRWEHLELFFASLSVLGAAGALWLYRIEQMEID</sequence>
<keyword evidence="6 8" id="KW-0472">Membrane</keyword>
<evidence type="ECO:0000313" key="10">
    <source>
        <dbReference type="EMBL" id="ORY43989.1"/>
    </source>
</evidence>
<keyword evidence="7" id="KW-0458">Lysosome</keyword>
<dbReference type="PANTHER" id="PTHR23512">
    <property type="entry name" value="MAJOR FACILITATOR SUPERFAMILY DOMAIN-CONTAINING PROTEIN 1"/>
    <property type="match status" value="1"/>
</dbReference>
<dbReference type="EMBL" id="MCGO01000023">
    <property type="protein sequence ID" value="ORY43989.1"/>
    <property type="molecule type" value="Genomic_DNA"/>
</dbReference>
<feature type="transmembrane region" description="Helical" evidence="8">
    <location>
        <begin position="153"/>
        <end position="170"/>
    </location>
</feature>
<evidence type="ECO:0000256" key="1">
    <source>
        <dbReference type="ARBA" id="ARBA00004155"/>
    </source>
</evidence>
<keyword evidence="3" id="KW-0813">Transport</keyword>
<keyword evidence="11" id="KW-1185">Reference proteome</keyword>
<feature type="signal peptide" evidence="9">
    <location>
        <begin position="1"/>
        <end position="19"/>
    </location>
</feature>
<feature type="transmembrane region" description="Helical" evidence="8">
    <location>
        <begin position="42"/>
        <end position="62"/>
    </location>
</feature>
<evidence type="ECO:0000256" key="8">
    <source>
        <dbReference type="SAM" id="Phobius"/>
    </source>
</evidence>
<dbReference type="InterPro" id="IPR036259">
    <property type="entry name" value="MFS_trans_sf"/>
</dbReference>
<evidence type="ECO:0000256" key="2">
    <source>
        <dbReference type="ARBA" id="ARBA00008335"/>
    </source>
</evidence>
<feature type="transmembrane region" description="Helical" evidence="8">
    <location>
        <begin position="289"/>
        <end position="312"/>
    </location>
</feature>
<keyword evidence="9" id="KW-0732">Signal</keyword>
<feature type="transmembrane region" description="Helical" evidence="8">
    <location>
        <begin position="74"/>
        <end position="95"/>
    </location>
</feature>